<dbReference type="PANTHER" id="PTHR42829:SF2">
    <property type="entry name" value="NADH-UBIQUINONE OXIDOREDUCTASE CHAIN 5"/>
    <property type="match status" value="1"/>
</dbReference>
<dbReference type="RefSeq" id="WP_082848797.1">
    <property type="nucleotide sequence ID" value="NZ_MAQA01000002.1"/>
</dbReference>
<dbReference type="Proteomes" id="UP000076447">
    <property type="component" value="Unassembled WGS sequence"/>
</dbReference>
<feature type="domain" description="NADH-Ubiquinone oxidoreductase (complex I) chain 5 N-terminal" evidence="8">
    <location>
        <begin position="111"/>
        <end position="161"/>
    </location>
</feature>
<dbReference type="PRINTS" id="PR01435">
    <property type="entry name" value="NPOXDRDTASE5"/>
</dbReference>
<feature type="transmembrane region" description="Helical" evidence="6">
    <location>
        <begin position="665"/>
        <end position="684"/>
    </location>
</feature>
<name>A0A163S9I8_9CELL</name>
<dbReference type="PANTHER" id="PTHR42829">
    <property type="entry name" value="NADH-UBIQUINONE OXIDOREDUCTASE CHAIN 5"/>
    <property type="match status" value="1"/>
</dbReference>
<evidence type="ECO:0000313" key="9">
    <source>
        <dbReference type="EMBL" id="KZM36146.1"/>
    </source>
</evidence>
<feature type="transmembrane region" description="Helical" evidence="6">
    <location>
        <begin position="522"/>
        <end position="542"/>
    </location>
</feature>
<gene>
    <name evidence="10" type="ORF">OERS_03190</name>
    <name evidence="9" type="ORF">OJAG_11650</name>
</gene>
<dbReference type="AlphaFoldDB" id="A0A163S9I8"/>
<dbReference type="GO" id="GO:0042773">
    <property type="term" value="P:ATP synthesis coupled electron transport"/>
    <property type="evidence" value="ECO:0007669"/>
    <property type="project" value="InterPro"/>
</dbReference>
<reference evidence="9 11" key="1">
    <citation type="submission" date="2016-01" db="EMBL/GenBank/DDBJ databases">
        <title>Genome sequence of Oerskovia enterophila VJag, an agar and cellulose degrading bacterium.</title>
        <authorList>
            <person name="Poehlein A."/>
            <person name="Jag V."/>
            <person name="Bengelsdorf F."/>
            <person name="Duerre P."/>
            <person name="Daniel R."/>
        </authorList>
    </citation>
    <scope>NUCLEOTIDE SEQUENCE [LARGE SCALE GENOMIC DNA]</scope>
    <source>
        <strain evidence="9 11">VJag</strain>
    </source>
</reference>
<dbReference type="GO" id="GO:0008137">
    <property type="term" value="F:NADH dehydrogenase (ubiquinone) activity"/>
    <property type="evidence" value="ECO:0007669"/>
    <property type="project" value="InterPro"/>
</dbReference>
<proteinExistence type="predicted"/>
<dbReference type="GO" id="GO:0015990">
    <property type="term" value="P:electron transport coupled proton transport"/>
    <property type="evidence" value="ECO:0007669"/>
    <property type="project" value="TreeGrafter"/>
</dbReference>
<feature type="transmembrane region" description="Helical" evidence="6">
    <location>
        <begin position="71"/>
        <end position="95"/>
    </location>
</feature>
<dbReference type="InterPro" id="IPR001750">
    <property type="entry name" value="ND/Mrp_TM"/>
</dbReference>
<feature type="transmembrane region" description="Helical" evidence="6">
    <location>
        <begin position="459"/>
        <end position="482"/>
    </location>
</feature>
<feature type="transmembrane region" description="Helical" evidence="6">
    <location>
        <begin position="320"/>
        <end position="341"/>
    </location>
</feature>
<dbReference type="InterPro" id="IPR018393">
    <property type="entry name" value="NADHpl_OxRdtase_5_subgr"/>
</dbReference>
<dbReference type="InterPro" id="IPR001516">
    <property type="entry name" value="Proton_antipo_N"/>
</dbReference>
<feature type="transmembrane region" description="Helical" evidence="6">
    <location>
        <begin position="417"/>
        <end position="439"/>
    </location>
</feature>
<dbReference type="STRING" id="43678.OJAG_11650"/>
<evidence type="ECO:0000256" key="5">
    <source>
        <dbReference type="RuleBase" id="RU000320"/>
    </source>
</evidence>
<dbReference type="NCBIfam" id="NF005141">
    <property type="entry name" value="PRK06590.1"/>
    <property type="match status" value="1"/>
</dbReference>
<keyword evidence="4 6" id="KW-0472">Membrane</keyword>
<feature type="transmembrane region" description="Helical" evidence="6">
    <location>
        <begin position="128"/>
        <end position="148"/>
    </location>
</feature>
<feature type="transmembrane region" description="Helical" evidence="6">
    <location>
        <begin position="160"/>
        <end position="177"/>
    </location>
</feature>
<dbReference type="NCBIfam" id="TIGR01974">
    <property type="entry name" value="NDH_I_L"/>
    <property type="match status" value="1"/>
</dbReference>
<dbReference type="GO" id="GO:0003954">
    <property type="term" value="F:NADH dehydrogenase activity"/>
    <property type="evidence" value="ECO:0007669"/>
    <property type="project" value="TreeGrafter"/>
</dbReference>
<evidence type="ECO:0000256" key="2">
    <source>
        <dbReference type="ARBA" id="ARBA00022692"/>
    </source>
</evidence>
<keyword evidence="2 5" id="KW-0812">Transmembrane</keyword>
<feature type="transmembrane region" description="Helical" evidence="6">
    <location>
        <begin position="375"/>
        <end position="396"/>
    </location>
</feature>
<evidence type="ECO:0000256" key="6">
    <source>
        <dbReference type="SAM" id="Phobius"/>
    </source>
</evidence>
<feature type="transmembrane region" description="Helical" evidence="6">
    <location>
        <begin position="290"/>
        <end position="308"/>
    </location>
</feature>
<dbReference type="GO" id="GO:0016020">
    <property type="term" value="C:membrane"/>
    <property type="evidence" value="ECO:0007669"/>
    <property type="project" value="UniProtKB-SubCell"/>
</dbReference>
<dbReference type="InterPro" id="IPR003945">
    <property type="entry name" value="NU5C-like"/>
</dbReference>
<feature type="domain" description="NADH:quinone oxidoreductase/Mrp antiporter transmembrane" evidence="7">
    <location>
        <begin position="177"/>
        <end position="449"/>
    </location>
</feature>
<keyword evidence="3 6" id="KW-1133">Transmembrane helix</keyword>
<dbReference type="PRINTS" id="PR01434">
    <property type="entry name" value="NADHDHGNASE5"/>
</dbReference>
<feature type="transmembrane region" description="Helical" evidence="6">
    <location>
        <begin position="348"/>
        <end position="369"/>
    </location>
</feature>
<dbReference type="Pfam" id="PF00662">
    <property type="entry name" value="Proton_antipo_N"/>
    <property type="match status" value="1"/>
</dbReference>
<sequence length="689" mass="72882">MPTVTLLSALPHVGELGALLPATLPATLATQEIVPASTVVPGPFLLAPLLILLPLLGAAILLLAGRRSDRWGAWFGVLMSGGAFVVALVVFFSMLGLPADERVVDHRLFDWIAAGGLDVGVGLRIDPLSMTFVLLVTFVGTLIHVYAVAYMEHDPDKRRFFAYLNLFVAAMLILVLADSYLLLFVGWEGVGLASYLLIGFWNHERANAVAAKKAFIMNRVGDLGLIVALMLMFAGFGAVDFATVFADAPAAGTALLTAIGLALLVAACGKSAQFPLQAWLGDAMAGPTPVSALIHAATMVTAGVYLVVRSAPVFEGAPTAQLVVVIVGAVTLLFGAIIGCAKDDIKKALAASTMSQIGYMILAAGLGPIGYAFAIFHLVTHGFFKAGMFLGAGSVMHGMNDGVDMRRFGALSRYMKVTWVTFGLGWLAILGIPPFSGFWSKDKIIEAAFVPIDGQEWRAWVFGGVALLGAGITAFYMSRLFFMTFHGHKRWNDGSGNPTGNLSTDGPVQHPHESPALMTIPMVVLAVGSVALGGLLAIGNGFVDWLSPVTGHAEHAEPVLPVWALITLTLLLVLVGVLLAWRQYAVSRVPIVPPHGSALTRAARRDLYQDDVNEAVFMRPGQYLTRSLVYGDRQMVDSGWMGLAGLVGATGEKLRGMQNGFVRSYAATMLAGLIVIVAVVLAVTTGTGS</sequence>
<organism evidence="9 11">
    <name type="scientific">Oerskovia enterophila</name>
    <dbReference type="NCBI Taxonomy" id="43678"/>
    <lineage>
        <taxon>Bacteria</taxon>
        <taxon>Bacillati</taxon>
        <taxon>Actinomycetota</taxon>
        <taxon>Actinomycetes</taxon>
        <taxon>Micrococcales</taxon>
        <taxon>Cellulomonadaceae</taxon>
        <taxon>Oerskovia</taxon>
    </lineage>
</organism>
<dbReference type="EMBL" id="LRIE01000059">
    <property type="protein sequence ID" value="KZM36146.1"/>
    <property type="molecule type" value="Genomic_DNA"/>
</dbReference>
<evidence type="ECO:0000256" key="1">
    <source>
        <dbReference type="ARBA" id="ARBA00004127"/>
    </source>
</evidence>
<feature type="transmembrane region" description="Helical" evidence="6">
    <location>
        <begin position="250"/>
        <end position="269"/>
    </location>
</feature>
<feature type="transmembrane region" description="Helical" evidence="6">
    <location>
        <begin position="183"/>
        <end position="202"/>
    </location>
</feature>
<feature type="transmembrane region" description="Helical" evidence="6">
    <location>
        <begin position="223"/>
        <end position="244"/>
    </location>
</feature>
<dbReference type="EMBL" id="MAQA01000002">
    <property type="protein sequence ID" value="OCI33065.1"/>
    <property type="molecule type" value="Genomic_DNA"/>
</dbReference>
<evidence type="ECO:0000256" key="4">
    <source>
        <dbReference type="ARBA" id="ARBA00023136"/>
    </source>
</evidence>
<evidence type="ECO:0000313" key="11">
    <source>
        <dbReference type="Proteomes" id="UP000076447"/>
    </source>
</evidence>
<dbReference type="OrthoDB" id="9811798at2"/>
<dbReference type="GO" id="GO:0012505">
    <property type="term" value="C:endomembrane system"/>
    <property type="evidence" value="ECO:0007669"/>
    <property type="project" value="UniProtKB-SubCell"/>
</dbReference>
<evidence type="ECO:0000259" key="8">
    <source>
        <dbReference type="Pfam" id="PF00662"/>
    </source>
</evidence>
<feature type="transmembrane region" description="Helical" evidence="6">
    <location>
        <begin position="562"/>
        <end position="581"/>
    </location>
</feature>
<keyword evidence="9" id="KW-0560">Oxidoreductase</keyword>
<evidence type="ECO:0000259" key="7">
    <source>
        <dbReference type="Pfam" id="PF00361"/>
    </source>
</evidence>
<dbReference type="Gene3D" id="1.20.5.2700">
    <property type="match status" value="1"/>
</dbReference>
<evidence type="ECO:0000256" key="3">
    <source>
        <dbReference type="ARBA" id="ARBA00022989"/>
    </source>
</evidence>
<feature type="transmembrane region" description="Helical" evidence="6">
    <location>
        <begin position="45"/>
        <end position="64"/>
    </location>
</feature>
<evidence type="ECO:0000313" key="12">
    <source>
        <dbReference type="Proteomes" id="UP000093412"/>
    </source>
</evidence>
<evidence type="ECO:0000313" key="10">
    <source>
        <dbReference type="EMBL" id="OCI33065.1"/>
    </source>
</evidence>
<dbReference type="EC" id="1.6.5.11" evidence="9"/>
<dbReference type="PATRIC" id="fig|43678.3.peg.1216"/>
<comment type="caution">
    <text evidence="9">The sequence shown here is derived from an EMBL/GenBank/DDBJ whole genome shotgun (WGS) entry which is preliminary data.</text>
</comment>
<dbReference type="Proteomes" id="UP000093412">
    <property type="component" value="Unassembled WGS sequence"/>
</dbReference>
<reference evidence="10 12" key="2">
    <citation type="submission" date="2016-06" db="EMBL/GenBank/DDBJ databases">
        <title>Genome sequence of Oerskovia enterophila DSM 43852.</title>
        <authorList>
            <person name="Poehlein A."/>
            <person name="Jag V."/>
            <person name="Bengelsdorf F.R."/>
            <person name="Daniel R."/>
            <person name="Duerre P."/>
        </authorList>
    </citation>
    <scope>NUCLEOTIDE SEQUENCE [LARGE SCALE GENOMIC DNA]</scope>
    <source>
        <strain evidence="10 12">DSM 43852</strain>
    </source>
</reference>
<comment type="subcellular location">
    <subcellularLocation>
        <location evidence="1">Endomembrane system</location>
        <topology evidence="1">Multi-pass membrane protein</topology>
    </subcellularLocation>
    <subcellularLocation>
        <location evidence="5">Membrane</location>
        <topology evidence="5">Multi-pass membrane protein</topology>
    </subcellularLocation>
</comment>
<protein>
    <submittedName>
        <fullName evidence="9">NADH-quinone oxidoreductase subunit 12</fullName>
        <ecNumber evidence="9">1.6.5.11</ecNumber>
    </submittedName>
</protein>
<keyword evidence="12" id="KW-1185">Reference proteome</keyword>
<dbReference type="Pfam" id="PF00361">
    <property type="entry name" value="Proton_antipo_M"/>
    <property type="match status" value="1"/>
</dbReference>
<accession>A0A163S9I8</accession>